<dbReference type="EMBL" id="JBHMAF010000017">
    <property type="protein sequence ID" value="MFB9757629.1"/>
    <property type="molecule type" value="Genomic_DNA"/>
</dbReference>
<feature type="transmembrane region" description="Helical" evidence="1">
    <location>
        <begin position="80"/>
        <end position="99"/>
    </location>
</feature>
<keyword evidence="3" id="KW-1185">Reference proteome</keyword>
<reference evidence="2 3" key="1">
    <citation type="submission" date="2024-09" db="EMBL/GenBank/DDBJ databases">
        <authorList>
            <person name="Sun Q."/>
            <person name="Mori K."/>
        </authorList>
    </citation>
    <scope>NUCLEOTIDE SEQUENCE [LARGE SCALE GENOMIC DNA]</scope>
    <source>
        <strain evidence="2 3">JCM 11201</strain>
    </source>
</reference>
<dbReference type="RefSeq" id="WP_379947932.1">
    <property type="nucleotide sequence ID" value="NZ_JBHMAF010000017.1"/>
</dbReference>
<evidence type="ECO:0000313" key="3">
    <source>
        <dbReference type="Proteomes" id="UP001589609"/>
    </source>
</evidence>
<protein>
    <submittedName>
        <fullName evidence="2">DUF2628 domain-containing protein</fullName>
    </submittedName>
</protein>
<dbReference type="Proteomes" id="UP001589609">
    <property type="component" value="Unassembled WGS sequence"/>
</dbReference>
<gene>
    <name evidence="2" type="ORF">ACFFMS_03615</name>
</gene>
<accession>A0ABV5WAL8</accession>
<keyword evidence="1" id="KW-1133">Transmembrane helix</keyword>
<name>A0ABV5WAL8_9BACI</name>
<dbReference type="InterPro" id="IPR024399">
    <property type="entry name" value="DUF2628"/>
</dbReference>
<comment type="caution">
    <text evidence="2">The sequence shown here is derived from an EMBL/GenBank/DDBJ whole genome shotgun (WGS) entry which is preliminary data.</text>
</comment>
<proteinExistence type="predicted"/>
<dbReference type="Pfam" id="PF10947">
    <property type="entry name" value="DUF2628"/>
    <property type="match status" value="1"/>
</dbReference>
<sequence length="307" mass="35436">MNCGKPCDRASLNCEQCRQQLYEGEQELERELRLFVGKQYPFYKRKWEREQTRKLKWSWNGWAAFFNVLWLGYRGMYRTALLFLFMVVIMNAVSYYIGWNYGLPIINTMPAALLLVFVACIGLGLFANQLYYQHAIRRIYKLKAKGIANEAAETYLLQTAGGTRKVGIALLLAAGVVLSSISHRLFPTDLDIVNTVRNGSLYNYPLYSIGESFEQYFHQPSWQYYRAPDGLELVEFHGFKAGTERTKIVIQFLVDYQLGEIEPYSLEINGVVQEEAAFYELMDSVYSVQNPFELDDDLDKGSEKNAL</sequence>
<feature type="transmembrane region" description="Helical" evidence="1">
    <location>
        <begin position="111"/>
        <end position="132"/>
    </location>
</feature>
<evidence type="ECO:0000256" key="1">
    <source>
        <dbReference type="SAM" id="Phobius"/>
    </source>
</evidence>
<evidence type="ECO:0000313" key="2">
    <source>
        <dbReference type="EMBL" id="MFB9757629.1"/>
    </source>
</evidence>
<keyword evidence="1" id="KW-0812">Transmembrane</keyword>
<keyword evidence="1" id="KW-0472">Membrane</keyword>
<organism evidence="2 3">
    <name type="scientific">Ectobacillus funiculus</name>
    <dbReference type="NCBI Taxonomy" id="137993"/>
    <lineage>
        <taxon>Bacteria</taxon>
        <taxon>Bacillati</taxon>
        <taxon>Bacillota</taxon>
        <taxon>Bacilli</taxon>
        <taxon>Bacillales</taxon>
        <taxon>Bacillaceae</taxon>
        <taxon>Ectobacillus</taxon>
    </lineage>
</organism>